<dbReference type="WBParaSite" id="jg11500">
    <property type="protein sequence ID" value="jg11500"/>
    <property type="gene ID" value="jg11500"/>
</dbReference>
<protein>
    <submittedName>
        <fullName evidence="2">Uncharacterized protein</fullName>
    </submittedName>
</protein>
<name>A0A915CRR0_9BILA</name>
<evidence type="ECO:0000313" key="2">
    <source>
        <dbReference type="WBParaSite" id="jg11500"/>
    </source>
</evidence>
<proteinExistence type="predicted"/>
<keyword evidence="1" id="KW-1185">Reference proteome</keyword>
<organism evidence="1 2">
    <name type="scientific">Ditylenchus dipsaci</name>
    <dbReference type="NCBI Taxonomy" id="166011"/>
    <lineage>
        <taxon>Eukaryota</taxon>
        <taxon>Metazoa</taxon>
        <taxon>Ecdysozoa</taxon>
        <taxon>Nematoda</taxon>
        <taxon>Chromadorea</taxon>
        <taxon>Rhabditida</taxon>
        <taxon>Tylenchina</taxon>
        <taxon>Tylenchomorpha</taxon>
        <taxon>Sphaerularioidea</taxon>
        <taxon>Anguinidae</taxon>
        <taxon>Anguininae</taxon>
        <taxon>Ditylenchus</taxon>
    </lineage>
</organism>
<accession>A0A915CRR0</accession>
<dbReference type="Proteomes" id="UP000887574">
    <property type="component" value="Unplaced"/>
</dbReference>
<sequence>MAKKQELGKKLSCDVYRAVEKDPEVPISFTTVTAKLRYATDYARDRKVFINSKTKAYVQHMEELAPCTLTGDHMPDLQNIGWRNISNIELDRVLACGPSKDPVIHRGVTLERDLKKKKNK</sequence>
<dbReference type="AlphaFoldDB" id="A0A915CRR0"/>
<reference evidence="2" key="1">
    <citation type="submission" date="2022-11" db="UniProtKB">
        <authorList>
            <consortium name="WormBaseParasite"/>
        </authorList>
    </citation>
    <scope>IDENTIFICATION</scope>
</reference>
<evidence type="ECO:0000313" key="1">
    <source>
        <dbReference type="Proteomes" id="UP000887574"/>
    </source>
</evidence>